<dbReference type="InterPro" id="IPR044913">
    <property type="entry name" value="P_trefoil_dom_sf"/>
</dbReference>
<feature type="chain" id="PRO_5020816380" description="P-type domain-containing protein" evidence="5">
    <location>
        <begin position="19"/>
        <end position="128"/>
    </location>
</feature>
<dbReference type="CDD" id="cd00111">
    <property type="entry name" value="Trefoil"/>
    <property type="match status" value="1"/>
</dbReference>
<dbReference type="PROSITE" id="PS00025">
    <property type="entry name" value="P_TREFOIL_1"/>
    <property type="match status" value="1"/>
</dbReference>
<feature type="signal peptide" evidence="5">
    <location>
        <begin position="1"/>
        <end position="18"/>
    </location>
</feature>
<gene>
    <name evidence="7" type="ORF">BDK51DRAFT_52695</name>
</gene>
<name>A0A4P9VYU9_9FUNG</name>
<evidence type="ECO:0000313" key="7">
    <source>
        <dbReference type="EMBL" id="RKO84462.1"/>
    </source>
</evidence>
<evidence type="ECO:0000313" key="8">
    <source>
        <dbReference type="Proteomes" id="UP000269721"/>
    </source>
</evidence>
<evidence type="ECO:0000256" key="3">
    <source>
        <dbReference type="ARBA" id="ARBA00023157"/>
    </source>
</evidence>
<dbReference type="SUPFAM" id="SSF57492">
    <property type="entry name" value="Trefoil"/>
    <property type="match status" value="1"/>
</dbReference>
<dbReference type="InterPro" id="IPR017957">
    <property type="entry name" value="P_trefoil_CS"/>
</dbReference>
<evidence type="ECO:0000256" key="4">
    <source>
        <dbReference type="PROSITE-ProRule" id="PRU00779"/>
    </source>
</evidence>
<evidence type="ECO:0000256" key="1">
    <source>
        <dbReference type="ARBA" id="ARBA00004613"/>
    </source>
</evidence>
<feature type="disulfide bond" evidence="4">
    <location>
        <begin position="39"/>
        <end position="54"/>
    </location>
</feature>
<dbReference type="PROSITE" id="PS51448">
    <property type="entry name" value="P_TREFOIL_2"/>
    <property type="match status" value="1"/>
</dbReference>
<reference evidence="8" key="1">
    <citation type="journal article" date="2018" name="Nat. Microbiol.">
        <title>Leveraging single-cell genomics to expand the fungal tree of life.</title>
        <authorList>
            <person name="Ahrendt S.R."/>
            <person name="Quandt C.A."/>
            <person name="Ciobanu D."/>
            <person name="Clum A."/>
            <person name="Salamov A."/>
            <person name="Andreopoulos B."/>
            <person name="Cheng J.F."/>
            <person name="Woyke T."/>
            <person name="Pelin A."/>
            <person name="Henrissat B."/>
            <person name="Reynolds N.K."/>
            <person name="Benny G.L."/>
            <person name="Smith M.E."/>
            <person name="James T.Y."/>
            <person name="Grigoriev I.V."/>
        </authorList>
    </citation>
    <scope>NUCLEOTIDE SEQUENCE [LARGE SCALE GENOMIC DNA]</scope>
</reference>
<dbReference type="InterPro" id="IPR000519">
    <property type="entry name" value="P_trefoil_dom"/>
</dbReference>
<evidence type="ECO:0000256" key="5">
    <source>
        <dbReference type="SAM" id="SignalP"/>
    </source>
</evidence>
<dbReference type="AlphaFoldDB" id="A0A4P9VYU9"/>
<dbReference type="PANTHER" id="PTHR13826:SF14">
    <property type="entry name" value="TREFOIL FACTOR 2"/>
    <property type="match status" value="1"/>
</dbReference>
<dbReference type="PANTHER" id="PTHR13826">
    <property type="entry name" value="INTESTINAL TREFOIL FACTOR-RELATED"/>
    <property type="match status" value="1"/>
</dbReference>
<keyword evidence="5" id="KW-0732">Signal</keyword>
<dbReference type="Pfam" id="PF00088">
    <property type="entry name" value="Trefoil"/>
    <property type="match status" value="1"/>
</dbReference>
<accession>A0A4P9VYU9</accession>
<dbReference type="GO" id="GO:0005615">
    <property type="term" value="C:extracellular space"/>
    <property type="evidence" value="ECO:0007669"/>
    <property type="project" value="TreeGrafter"/>
</dbReference>
<evidence type="ECO:0000259" key="6">
    <source>
        <dbReference type="PROSITE" id="PS51448"/>
    </source>
</evidence>
<comment type="caution">
    <text evidence="4">Lacks conserved residue(s) required for the propagation of feature annotation.</text>
</comment>
<dbReference type="Proteomes" id="UP000269721">
    <property type="component" value="Unassembled WGS sequence"/>
</dbReference>
<organism evidence="7 8">
    <name type="scientific">Blyttiomyces helicus</name>
    <dbReference type="NCBI Taxonomy" id="388810"/>
    <lineage>
        <taxon>Eukaryota</taxon>
        <taxon>Fungi</taxon>
        <taxon>Fungi incertae sedis</taxon>
        <taxon>Chytridiomycota</taxon>
        <taxon>Chytridiomycota incertae sedis</taxon>
        <taxon>Chytridiomycetes</taxon>
        <taxon>Chytridiomycetes incertae sedis</taxon>
        <taxon>Blyttiomyces</taxon>
    </lineage>
</organism>
<keyword evidence="3 4" id="KW-1015">Disulfide bond</keyword>
<evidence type="ECO:0000256" key="2">
    <source>
        <dbReference type="ARBA" id="ARBA00022525"/>
    </source>
</evidence>
<feature type="non-terminal residue" evidence="7">
    <location>
        <position position="128"/>
    </location>
</feature>
<dbReference type="InterPro" id="IPR017994">
    <property type="entry name" value="P_trefoil_chordata"/>
</dbReference>
<keyword evidence="2" id="KW-0964">Secreted</keyword>
<dbReference type="EMBL" id="ML000073">
    <property type="protein sequence ID" value="RKO84462.1"/>
    <property type="molecule type" value="Genomic_DNA"/>
</dbReference>
<sequence>MVLKVGLAAVLSLTAVAGHVLPRQAPSCAIIPSDFRTDCGSTASTSTSCEASGCCWSPVSDGGAWCYQPTPRTVQRPSIPSRADIDAFVQTQLPYAKSHLEANLSPAGAKPGAVVAATTGLFSPVPSS</sequence>
<dbReference type="Gene3D" id="4.10.110.10">
    <property type="entry name" value="Spasmolytic Protein, domain 1"/>
    <property type="match status" value="1"/>
</dbReference>
<feature type="domain" description="P-type" evidence="6">
    <location>
        <begin position="26"/>
        <end position="70"/>
    </location>
</feature>
<proteinExistence type="predicted"/>
<protein>
    <recommendedName>
        <fullName evidence="6">P-type domain-containing protein</fullName>
    </recommendedName>
</protein>
<dbReference type="SMART" id="SM00018">
    <property type="entry name" value="PD"/>
    <property type="match status" value="1"/>
</dbReference>
<comment type="subcellular location">
    <subcellularLocation>
        <location evidence="1">Secreted</location>
    </subcellularLocation>
</comment>
<feature type="disulfide bond" evidence="4">
    <location>
        <begin position="49"/>
        <end position="66"/>
    </location>
</feature>
<keyword evidence="8" id="KW-1185">Reference proteome</keyword>